<evidence type="ECO:0000256" key="3">
    <source>
        <dbReference type="ARBA" id="ARBA00023242"/>
    </source>
</evidence>
<dbReference type="PROSITE" id="PS51156">
    <property type="entry name" value="ELM2"/>
    <property type="match status" value="1"/>
</dbReference>
<proteinExistence type="evidence at transcript level"/>
<organism evidence="5">
    <name type="scientific">Drosophila melanogaster</name>
    <name type="common">Fruit fly</name>
    <dbReference type="NCBI Taxonomy" id="7227"/>
    <lineage>
        <taxon>Eukaryota</taxon>
        <taxon>Metazoa</taxon>
        <taxon>Ecdysozoa</taxon>
        <taxon>Arthropoda</taxon>
        <taxon>Hexapoda</taxon>
        <taxon>Insecta</taxon>
        <taxon>Pterygota</taxon>
        <taxon>Neoptera</taxon>
        <taxon>Endopterygota</taxon>
        <taxon>Diptera</taxon>
        <taxon>Brachycera</taxon>
        <taxon>Muscomorpha</taxon>
        <taxon>Ephydroidea</taxon>
        <taxon>Drosophilidae</taxon>
        <taxon>Drosophila</taxon>
        <taxon>Sophophora</taxon>
    </lineage>
</organism>
<protein>
    <submittedName>
        <fullName evidence="5">FI08435p</fullName>
    </submittedName>
</protein>
<dbReference type="PANTHER" id="PTHR16089">
    <property type="entry name" value="REST COREPRESSOR COREST PROTEIN-RELATED"/>
    <property type="match status" value="1"/>
</dbReference>
<name>B5RJD1_DROME</name>
<sequence>KTQHWIFCPRCYLHVDYLFFSFCFERRMSARKEKRDIHYWRKQAATLPDFVPPWKREQDLQQLQHRASILWSPQLQDQDDKAVREYLDYAASLYDIEEEQALFILRRHGYDLPLAHRRLEKTETARGCRYHRWKAEDLIRLTKAFEQYGTDFAKVRKELPHFPLAELRLYFSFMSSALETDDQQAIHR</sequence>
<dbReference type="Bgee" id="FBgn0051875">
    <property type="expression patterns" value="Expressed in spermatocyte in testis and 39 other cell types or tissues"/>
</dbReference>
<feature type="non-terminal residue" evidence="5">
    <location>
        <position position="1"/>
    </location>
</feature>
<gene>
    <name evidence="5" type="primary">CG31875-RA</name>
</gene>
<dbReference type="EMBL" id="BT044405">
    <property type="protein sequence ID" value="ACH92470.1"/>
    <property type="molecule type" value="mRNA"/>
</dbReference>
<keyword evidence="2" id="KW-0804">Transcription</keyword>
<dbReference type="VEuPathDB" id="VectorBase:FBgn0051875"/>
<accession>B5RJD1</accession>
<evidence type="ECO:0000256" key="1">
    <source>
        <dbReference type="ARBA" id="ARBA00023015"/>
    </source>
</evidence>
<dbReference type="InterPro" id="IPR000949">
    <property type="entry name" value="ELM2_dom"/>
</dbReference>
<keyword evidence="3" id="KW-0539">Nucleus</keyword>
<feature type="domain" description="ELM2" evidence="4">
    <location>
        <begin position="32"/>
        <end position="123"/>
    </location>
</feature>
<evidence type="ECO:0000313" key="5">
    <source>
        <dbReference type="EMBL" id="ACH92470.1"/>
    </source>
</evidence>
<dbReference type="PANTHER" id="PTHR16089:SF28">
    <property type="entry name" value="REST COREPRESSOR"/>
    <property type="match status" value="1"/>
</dbReference>
<dbReference type="InterPro" id="IPR051066">
    <property type="entry name" value="Trans_reg/Corepressor"/>
</dbReference>
<reference evidence="5" key="1">
    <citation type="submission" date="2008-09" db="EMBL/GenBank/DDBJ databases">
        <authorList>
            <person name="Carlson J."/>
            <person name="Booth B."/>
            <person name="Frise E."/>
            <person name="Park S."/>
            <person name="Wan K."/>
            <person name="Yu C."/>
            <person name="Celniker S."/>
        </authorList>
    </citation>
    <scope>NUCLEOTIDE SEQUENCE</scope>
</reference>
<dbReference type="OrthoDB" id="10064338at2759"/>
<evidence type="ECO:0000259" key="4">
    <source>
        <dbReference type="PROSITE" id="PS51156"/>
    </source>
</evidence>
<dbReference type="AlphaFoldDB" id="B5RJD1"/>
<dbReference type="ExpressionAtlas" id="B5RJD1">
    <property type="expression patterns" value="baseline and differential"/>
</dbReference>
<keyword evidence="1" id="KW-0805">Transcription regulation</keyword>
<dbReference type="HOGENOM" id="CLU_1742480_0_0_1"/>
<evidence type="ECO:0000256" key="2">
    <source>
        <dbReference type="ARBA" id="ARBA00023163"/>
    </source>
</evidence>